<organism evidence="8 9">
    <name type="scientific">Thalictrum thalictroides</name>
    <name type="common">Rue-anemone</name>
    <name type="synonym">Anemone thalictroides</name>
    <dbReference type="NCBI Taxonomy" id="46969"/>
    <lineage>
        <taxon>Eukaryota</taxon>
        <taxon>Viridiplantae</taxon>
        <taxon>Streptophyta</taxon>
        <taxon>Embryophyta</taxon>
        <taxon>Tracheophyta</taxon>
        <taxon>Spermatophyta</taxon>
        <taxon>Magnoliopsida</taxon>
        <taxon>Ranunculales</taxon>
        <taxon>Ranunculaceae</taxon>
        <taxon>Thalictroideae</taxon>
        <taxon>Thalictrum</taxon>
    </lineage>
</organism>
<comment type="subcellular location">
    <subcellularLocation>
        <location evidence="5">Nucleus</location>
    </subcellularLocation>
</comment>
<feature type="region of interest" description="SAW" evidence="4">
    <location>
        <begin position="508"/>
        <end position="584"/>
    </location>
</feature>
<evidence type="ECO:0000256" key="1">
    <source>
        <dbReference type="ARBA" id="ARBA00010273"/>
    </source>
</evidence>
<gene>
    <name evidence="8" type="ORF">FRX31_016904</name>
</gene>
<proteinExistence type="inferred from homology"/>
<reference evidence="8 9" key="1">
    <citation type="submission" date="2020-06" db="EMBL/GenBank/DDBJ databases">
        <title>Transcriptomic and genomic resources for Thalictrum thalictroides and T. hernandezii: Facilitating candidate gene discovery in an emerging model plant lineage.</title>
        <authorList>
            <person name="Arias T."/>
            <person name="Riano-Pachon D.M."/>
            <person name="Di Stilio V.S."/>
        </authorList>
    </citation>
    <scope>NUCLEOTIDE SEQUENCE [LARGE SCALE GENOMIC DNA]</scope>
    <source>
        <strain evidence="9">cv. WT478/WT964</strain>
        <tissue evidence="8">Leaves</tissue>
    </source>
</reference>
<evidence type="ECO:0000256" key="6">
    <source>
        <dbReference type="SAM" id="MobiDB-lite"/>
    </source>
</evidence>
<evidence type="ECO:0000313" key="8">
    <source>
        <dbReference type="EMBL" id="KAF5193507.1"/>
    </source>
</evidence>
<dbReference type="Proteomes" id="UP000554482">
    <property type="component" value="Unassembled WGS sequence"/>
</dbReference>
<keyword evidence="3 5" id="KW-0804">Transcription</keyword>
<name>A0A7J6W9A5_THATH</name>
<evidence type="ECO:0000313" key="9">
    <source>
        <dbReference type="Proteomes" id="UP000554482"/>
    </source>
</evidence>
<dbReference type="OrthoDB" id="761920at2759"/>
<evidence type="ECO:0000256" key="3">
    <source>
        <dbReference type="ARBA" id="ARBA00023163"/>
    </source>
</evidence>
<dbReference type="InterPro" id="IPR021914">
    <property type="entry name" value="TF_DELLA_N"/>
</dbReference>
<dbReference type="Gene3D" id="1.10.10.1290">
    <property type="entry name" value="Transcriptional regulator DELLA, N-terminal domain"/>
    <property type="match status" value="1"/>
</dbReference>
<dbReference type="PANTHER" id="PTHR31636">
    <property type="entry name" value="OSJNBA0084A10.13 PROTEIN-RELATED"/>
    <property type="match status" value="1"/>
</dbReference>
<dbReference type="Pfam" id="PF12041">
    <property type="entry name" value="DELLA"/>
    <property type="match status" value="1"/>
</dbReference>
<feature type="domain" description="Transcriptional factor DELLA N-terminal" evidence="7">
    <location>
        <begin position="54"/>
        <end position="116"/>
    </location>
</feature>
<comment type="similarity">
    <text evidence="1 5">Belongs to the GRAS family. DELLA subfamily.</text>
</comment>
<comment type="domain">
    <text evidence="5">The DELLA motif is required for its GA-induced degradation.</text>
</comment>
<keyword evidence="2 5" id="KW-0805">Transcription regulation</keyword>
<dbReference type="GO" id="GO:0009740">
    <property type="term" value="P:gibberellic acid mediated signaling pathway"/>
    <property type="evidence" value="ECO:0007669"/>
    <property type="project" value="UniProtKB-UniRule"/>
</dbReference>
<keyword evidence="5" id="KW-0539">Nucleus</keyword>
<comment type="caution">
    <text evidence="4">Lacks conserved residue(s) required for the propagation of feature annotation.</text>
</comment>
<evidence type="ECO:0000259" key="7">
    <source>
        <dbReference type="Pfam" id="PF12041"/>
    </source>
</evidence>
<dbReference type="InterPro" id="IPR005202">
    <property type="entry name" value="TF_GRAS"/>
</dbReference>
<comment type="caution">
    <text evidence="8">The sequence shown here is derived from an EMBL/GenBank/DDBJ whole genome shotgun (WGS) entry which is preliminary data.</text>
</comment>
<dbReference type="PROSITE" id="PS50985">
    <property type="entry name" value="GRAS"/>
    <property type="match status" value="1"/>
</dbReference>
<evidence type="ECO:0000256" key="4">
    <source>
        <dbReference type="PROSITE-ProRule" id="PRU01191"/>
    </source>
</evidence>
<keyword evidence="5" id="KW-0939">Gibberellin signaling pathway</keyword>
<protein>
    <recommendedName>
        <fullName evidence="5">DELLA protein</fullName>
    </recommendedName>
</protein>
<evidence type="ECO:0000256" key="5">
    <source>
        <dbReference type="RuleBase" id="RU367159"/>
    </source>
</evidence>
<dbReference type="AlphaFoldDB" id="A0A7J6W9A5"/>
<dbReference type="EMBL" id="JABWDY010019961">
    <property type="protein sequence ID" value="KAF5193507.1"/>
    <property type="molecule type" value="Genomic_DNA"/>
</dbReference>
<feature type="region of interest" description="Leucine repeat II (LRII)" evidence="4">
    <location>
        <begin position="370"/>
        <end position="402"/>
    </location>
</feature>
<sequence>MKRTHHHQENGGYSGEASYSMENTTGNGLDLGKAEMMCWEEDNFLEQQQDTGEDELLAVVGYNVKNVDLADVAQKMEQLEMMMNSSVHQEDGFLSDAVHYNPSNMSSWLESMLSEAELTLPPNFDTSCLAAAGLINYNEPFQSSSSIDDNLFIVPPTAESSTTINFPNPINPQIYNTGGDEEEEQQLNPPISDYDLSVIPVNEPIRPVVLIDSSQENGIRLVHTLMACAEAIQQDNPKLAESLVKQISLLAVSQAGAMKKVATYFAEALARRVYGLYPQPSYDSSFSDILQIHFYETCPHLKFAHFTANQAILDSLVDSNRVHIIDFSMKQGIQWPALMQALAMRPNGPPKFRLTGVGPPQPDNTDALQQVGWKLAQFAENLHIEFEYRGFVANSLADLDSAMFDIRPNETVVVNSVFELHQLLAIPGAIEKVLRSIKEMKPKIVTIVEQEANHNGPIFLDRFTEALHYYSTLFDSLEGYGYSLSPLNGQDLIMSEMYFGRQICNVVACEGVDRVERHECLDQWRNRMKSAGFSLSHLGSNTFRQVNSLLSVFDGGSGYKVEENNGCLLLGWHTRPLVASSAWQICDSNIKSEVN</sequence>
<dbReference type="SMART" id="SM01129">
    <property type="entry name" value="DELLA"/>
    <property type="match status" value="1"/>
</dbReference>
<feature type="short sequence motif" description="LXXLL motif" evidence="4">
    <location>
        <begin position="420"/>
        <end position="424"/>
    </location>
</feature>
<feature type="short sequence motif" description="VHIID" evidence="4">
    <location>
        <begin position="322"/>
        <end position="326"/>
    </location>
</feature>
<keyword evidence="9" id="KW-1185">Reference proteome</keyword>
<accession>A0A7J6W9A5</accession>
<feature type="region of interest" description="Disordered" evidence="6">
    <location>
        <begin position="1"/>
        <end position="21"/>
    </location>
</feature>
<dbReference type="GO" id="GO:0005634">
    <property type="term" value="C:nucleus"/>
    <property type="evidence" value="ECO:0007669"/>
    <property type="project" value="UniProtKB-SubCell"/>
</dbReference>
<comment type="function">
    <text evidence="5">Transcriptional regulator that acts as a repressor of the gibberellin (GA) signaling pathway. Probably acts by participating in large multiprotein complexes that repress transcription of GA-inducible genes.</text>
</comment>
<feature type="region of interest" description="VHIID" evidence="4">
    <location>
        <begin position="291"/>
        <end position="356"/>
    </location>
</feature>
<dbReference type="InterPro" id="IPR038088">
    <property type="entry name" value="DELLA_N_sf"/>
</dbReference>
<evidence type="ECO:0000256" key="2">
    <source>
        <dbReference type="ARBA" id="ARBA00023015"/>
    </source>
</evidence>
<dbReference type="Pfam" id="PF03514">
    <property type="entry name" value="GRAS"/>
    <property type="match status" value="1"/>
</dbReference>